<evidence type="ECO:0008006" key="3">
    <source>
        <dbReference type="Google" id="ProtNLM"/>
    </source>
</evidence>
<proteinExistence type="predicted"/>
<keyword evidence="2" id="KW-1185">Reference proteome</keyword>
<dbReference type="EMBL" id="JAWDJT010000012">
    <property type="protein sequence ID" value="MDU0371996.1"/>
    <property type="molecule type" value="Genomic_DNA"/>
</dbReference>
<gene>
    <name evidence="1" type="ORF">ROI90_16445</name>
</gene>
<comment type="caution">
    <text evidence="1">The sequence shown here is derived from an EMBL/GenBank/DDBJ whole genome shotgun (WGS) entry which is preliminary data.</text>
</comment>
<organism evidence="1 2">
    <name type="scientific">Hymenobacter endophyticus</name>
    <dbReference type="NCBI Taxonomy" id="3076335"/>
    <lineage>
        <taxon>Bacteria</taxon>
        <taxon>Pseudomonadati</taxon>
        <taxon>Bacteroidota</taxon>
        <taxon>Cytophagia</taxon>
        <taxon>Cytophagales</taxon>
        <taxon>Hymenobacteraceae</taxon>
        <taxon>Hymenobacter</taxon>
    </lineage>
</organism>
<evidence type="ECO:0000313" key="2">
    <source>
        <dbReference type="Proteomes" id="UP001250698"/>
    </source>
</evidence>
<protein>
    <recommendedName>
        <fullName evidence="3">STAS/SEC14 domain-containing protein</fullName>
    </recommendedName>
</protein>
<dbReference type="Proteomes" id="UP001250698">
    <property type="component" value="Unassembled WGS sequence"/>
</dbReference>
<name>A0ABU3TKU6_9BACT</name>
<sequence length="141" mass="16366">MLCFENDAGQIISYKEYVRLVWKSGARTDEDIMEALNKTLETGKVLNIYRLLVDQEFMQTCSVEVEVWFKYDWLTRARINFDFGAAAVLSGRSLLVRIATLGMLKHLIGDSTRLRIKVFHAGHEKQAIEWLLQQHPPQPRK</sequence>
<evidence type="ECO:0000313" key="1">
    <source>
        <dbReference type="EMBL" id="MDU0371996.1"/>
    </source>
</evidence>
<reference evidence="1 2" key="1">
    <citation type="submission" date="2023-10" db="EMBL/GenBank/DDBJ databases">
        <title>Hymenobacter endophyticus sp. nov., an isolate from the leaf tissues of wheat.</title>
        <authorList>
            <person name="Dai Y."/>
        </authorList>
    </citation>
    <scope>NUCLEOTIDE SEQUENCE [LARGE SCALE GENOMIC DNA]</scope>
    <source>
        <strain evidence="1 2">ZK17L-C2</strain>
    </source>
</reference>
<accession>A0ABU3TKU6</accession>
<dbReference type="RefSeq" id="WP_315999454.1">
    <property type="nucleotide sequence ID" value="NZ_JAWDJT010000012.1"/>
</dbReference>